<evidence type="ECO:0000313" key="2">
    <source>
        <dbReference type="EMBL" id="JAH95478.1"/>
    </source>
</evidence>
<reference evidence="2" key="1">
    <citation type="submission" date="2014-11" db="EMBL/GenBank/DDBJ databases">
        <authorList>
            <person name="Amaro Gonzalez C."/>
        </authorList>
    </citation>
    <scope>NUCLEOTIDE SEQUENCE</scope>
</reference>
<organism evidence="2">
    <name type="scientific">Anguilla anguilla</name>
    <name type="common">European freshwater eel</name>
    <name type="synonym">Muraena anguilla</name>
    <dbReference type="NCBI Taxonomy" id="7936"/>
    <lineage>
        <taxon>Eukaryota</taxon>
        <taxon>Metazoa</taxon>
        <taxon>Chordata</taxon>
        <taxon>Craniata</taxon>
        <taxon>Vertebrata</taxon>
        <taxon>Euteleostomi</taxon>
        <taxon>Actinopterygii</taxon>
        <taxon>Neopterygii</taxon>
        <taxon>Teleostei</taxon>
        <taxon>Anguilliformes</taxon>
        <taxon>Anguillidae</taxon>
        <taxon>Anguilla</taxon>
    </lineage>
</organism>
<keyword evidence="1" id="KW-0472">Membrane</keyword>
<accession>A0A0E9X1A8</accession>
<reference evidence="2" key="2">
    <citation type="journal article" date="2015" name="Fish Shellfish Immunol.">
        <title>Early steps in the European eel (Anguilla anguilla)-Vibrio vulnificus interaction in the gills: Role of the RtxA13 toxin.</title>
        <authorList>
            <person name="Callol A."/>
            <person name="Pajuelo D."/>
            <person name="Ebbesson L."/>
            <person name="Teles M."/>
            <person name="MacKenzie S."/>
            <person name="Amaro C."/>
        </authorList>
    </citation>
    <scope>NUCLEOTIDE SEQUENCE</scope>
</reference>
<sequence>MSSGSDANFIPGVSVITVFFFSFSFFFEGNTCALTNIVFIIGIRFLYRCCLFQFTSGTVSQWMSLVHE</sequence>
<dbReference type="AlphaFoldDB" id="A0A0E9X1A8"/>
<proteinExistence type="predicted"/>
<keyword evidence="1" id="KW-1133">Transmembrane helix</keyword>
<keyword evidence="1" id="KW-0812">Transmembrane</keyword>
<feature type="transmembrane region" description="Helical" evidence="1">
    <location>
        <begin position="33"/>
        <end position="54"/>
    </location>
</feature>
<protein>
    <submittedName>
        <fullName evidence="2">Uncharacterized protein</fullName>
    </submittedName>
</protein>
<name>A0A0E9X1A8_ANGAN</name>
<feature type="transmembrane region" description="Helical" evidence="1">
    <location>
        <begin position="7"/>
        <end position="27"/>
    </location>
</feature>
<dbReference type="EMBL" id="GBXM01013099">
    <property type="protein sequence ID" value="JAH95478.1"/>
    <property type="molecule type" value="Transcribed_RNA"/>
</dbReference>
<evidence type="ECO:0000256" key="1">
    <source>
        <dbReference type="SAM" id="Phobius"/>
    </source>
</evidence>